<evidence type="ECO:0000256" key="6">
    <source>
        <dbReference type="ARBA" id="ARBA00023157"/>
    </source>
</evidence>
<dbReference type="SUPFAM" id="SSF74650">
    <property type="entry name" value="Galactose mutarotase-like"/>
    <property type="match status" value="1"/>
</dbReference>
<dbReference type="Pfam" id="PF13385">
    <property type="entry name" value="Laminin_G_3"/>
    <property type="match status" value="1"/>
</dbReference>
<evidence type="ECO:0000313" key="12">
    <source>
        <dbReference type="EMBL" id="QXJ20615.1"/>
    </source>
</evidence>
<dbReference type="InterPro" id="IPR006104">
    <property type="entry name" value="Glyco_hydro_2_N"/>
</dbReference>
<dbReference type="EMBL" id="CP059572">
    <property type="protein sequence ID" value="QXJ20615.1"/>
    <property type="molecule type" value="Genomic_DNA"/>
</dbReference>
<dbReference type="SUPFAM" id="SSF49785">
    <property type="entry name" value="Galactose-binding domain-like"/>
    <property type="match status" value="1"/>
</dbReference>
<dbReference type="Pfam" id="PF02836">
    <property type="entry name" value="Glyco_hydro_2_C"/>
    <property type="match status" value="1"/>
</dbReference>
<evidence type="ECO:0000256" key="5">
    <source>
        <dbReference type="ARBA" id="ARBA00022801"/>
    </source>
</evidence>
<comment type="catalytic activity">
    <reaction evidence="1">
        <text>Hydrolysis of terminal non-reducing beta-D-galactose residues in beta-D-galactosides.</text>
        <dbReference type="EC" id="3.2.1.23"/>
    </reaction>
</comment>
<feature type="region of interest" description="Disordered" evidence="9">
    <location>
        <begin position="899"/>
        <end position="924"/>
    </location>
</feature>
<dbReference type="InterPro" id="IPR013783">
    <property type="entry name" value="Ig-like_fold"/>
</dbReference>
<keyword evidence="7" id="KW-0326">Glycosidase</keyword>
<dbReference type="InterPro" id="IPR004199">
    <property type="entry name" value="B-gal_small/dom_5"/>
</dbReference>
<evidence type="ECO:0000256" key="2">
    <source>
        <dbReference type="ARBA" id="ARBA00007401"/>
    </source>
</evidence>
<dbReference type="PANTHER" id="PTHR46323">
    <property type="entry name" value="BETA-GALACTOSIDASE"/>
    <property type="match status" value="1"/>
</dbReference>
<dbReference type="InterPro" id="IPR011013">
    <property type="entry name" value="Gal_mutarotase_sf_dom"/>
</dbReference>
<keyword evidence="6" id="KW-1015">Disulfide bond</keyword>
<dbReference type="InterPro" id="IPR006103">
    <property type="entry name" value="Glyco_hydro_2_cat"/>
</dbReference>
<dbReference type="SUPFAM" id="SSF51445">
    <property type="entry name" value="(Trans)glycosidases"/>
    <property type="match status" value="1"/>
</dbReference>
<dbReference type="SMART" id="SM01038">
    <property type="entry name" value="Bgal_small_N"/>
    <property type="match status" value="1"/>
</dbReference>
<gene>
    <name evidence="12" type="ORF">AGRA3207_001357</name>
</gene>
<dbReference type="SUPFAM" id="SSF49899">
    <property type="entry name" value="Concanavalin A-like lectins/glucanases"/>
    <property type="match status" value="1"/>
</dbReference>
<evidence type="ECO:0000256" key="7">
    <source>
        <dbReference type="ARBA" id="ARBA00023295"/>
    </source>
</evidence>
<name>A0ABX8QP95_9ACTN</name>
<dbReference type="Gene3D" id="3.20.20.80">
    <property type="entry name" value="Glycosidases"/>
    <property type="match status" value="1"/>
</dbReference>
<dbReference type="SUPFAM" id="SSF49303">
    <property type="entry name" value="beta-Galactosidase/glucuronidase domain"/>
    <property type="match status" value="2"/>
</dbReference>
<dbReference type="InterPro" id="IPR032312">
    <property type="entry name" value="LacZ_4"/>
</dbReference>
<evidence type="ECO:0000256" key="1">
    <source>
        <dbReference type="ARBA" id="ARBA00001412"/>
    </source>
</evidence>
<dbReference type="PRINTS" id="PR00132">
    <property type="entry name" value="GLHYDRLASE2"/>
</dbReference>
<evidence type="ECO:0000313" key="13">
    <source>
        <dbReference type="Proteomes" id="UP001049518"/>
    </source>
</evidence>
<dbReference type="EC" id="3.2.1.23" evidence="3"/>
<dbReference type="InterPro" id="IPR050347">
    <property type="entry name" value="Bact_Beta-galactosidase"/>
</dbReference>
<dbReference type="InterPro" id="IPR006558">
    <property type="entry name" value="LamG-like"/>
</dbReference>
<evidence type="ECO:0000259" key="10">
    <source>
        <dbReference type="SMART" id="SM00560"/>
    </source>
</evidence>
<evidence type="ECO:0000256" key="3">
    <source>
        <dbReference type="ARBA" id="ARBA00012756"/>
    </source>
</evidence>
<dbReference type="InterPro" id="IPR008979">
    <property type="entry name" value="Galactose-bd-like_sf"/>
</dbReference>
<dbReference type="InterPro" id="IPR006101">
    <property type="entry name" value="Glyco_hydro_2"/>
</dbReference>
<keyword evidence="4" id="KW-0732">Signal</keyword>
<dbReference type="Pfam" id="PF00703">
    <property type="entry name" value="Glyco_hydro_2"/>
    <property type="match status" value="1"/>
</dbReference>
<dbReference type="SMART" id="SM00560">
    <property type="entry name" value="LamGL"/>
    <property type="match status" value="1"/>
</dbReference>
<protein>
    <recommendedName>
        <fullName evidence="3">beta-galactosidase</fullName>
        <ecNumber evidence="3">3.2.1.23</ecNumber>
    </recommendedName>
    <alternativeName>
        <fullName evidence="8">Lactase</fullName>
    </alternativeName>
</protein>
<dbReference type="InterPro" id="IPR006102">
    <property type="entry name" value="Ig-like_GH2"/>
</dbReference>
<dbReference type="Gene3D" id="2.60.40.10">
    <property type="entry name" value="Immunoglobulins"/>
    <property type="match status" value="2"/>
</dbReference>
<dbReference type="Gene3D" id="2.60.120.260">
    <property type="entry name" value="Galactose-binding domain-like"/>
    <property type="match status" value="1"/>
</dbReference>
<dbReference type="Proteomes" id="UP001049518">
    <property type="component" value="Chromosome"/>
</dbReference>
<keyword evidence="13" id="KW-1185">Reference proteome</keyword>
<sequence length="1266" mass="140749">MPAFPRSRRGPGHDRTVHRSLVVLLALSALVTVSLPVVAEGPAGLAPPSDVHAYLDDPEMTGEGQEPPHSVLRPYGDARAALAGDARRWTRSLDGTWRFALADRPSEVPGGFYRDGYDTSRWREVTVPHTWQSDRLDHPVFRNIPTEVVPDDPPRTPRDINPTGAYVRSLRVPADWEGRRTFLRFEGVTSAYLVWVNGRYAGYDQGGYTPAEFDVGDLVHAGANTVAVQVHRWSSGSYLEDFDQWRFSGIFRDVWAYSTPKTYIRDVAVHTDLDAAYKNARLGADVTVGSKQGPRGEHTVRATLVDPAGHAVQRFSGTAAVRGETTSLRLTAPVADPATWTDETPRLYTLLLQLADPGGRVVHTTRETVGFREIEIRDRQVLVNGRRILVKGVNRPETDPRTGRHQTRARMESDVALMKRLNVNAVRTAHYPSDPYLYELADRRGLWIDDEVDAETHNWQDCAVSGPRDCLADRPEWRKAFLERFQAMVARDKNHPSVLLWDTGNEAGLGDAHRAMAEWAGEAEPSRPLYHQSNVPDGDAPYARVWGPRYPTPARFETQAGATRKPIILGEYAHAMGNSLGNFREFWEVIRRHPQTQGGFVWDWAEANQRQPLITTPDGSGNAILAWSQGLPKTVDGHRGKALYFSGLDDFVEVYRDRRLDLTGTSVTLDSWVKPARPWTGDLTIVGKGDHSYALKMADEHTLEFFVHSGTWRPVRAPVPPDWYDTWHRVTGTYDGTALRLYVDGRQAAAVPFSGPIDRSSADLNVARNSETMQDNYKGRMAHGTIDEVRVYGRALTPAELGAGADPDKEAILALDFDRFDTKGTFLSNGQSLSGVDGLVGSDRYVQPETAQLSWTQSPIRVTRPGGTLSVTSERSFADTSDLELRWSYTEGHRTLRSGKTPLALRPGSTVTPSIPGAPDNPSKTERWLTVEAVLKQRTWYARAGHVVGFGQFPAGGTIVPGVRKPAKGEPKATQDAEQVVVTGKGFRYVFDKAKGTLTSMRARGTELLRTGPELDVWRPPISNETYTWGRAEGEDWRKAGLDRLVTAPGAVTVTPGRRTTVSLTSKVAAPDRPDAWFDQTTTYVIDGSGQIGLTHRVVPQGRVRTLPYLGRVGYTLRTPARFNRFAWYGRGPAENYADRKDGTRMGVWSSTVDRQYVPYYRPQDHGNHDDVRWALLTDGRAGVLVGGDVEAGVTPYDDLDRALYPFARVRNPGWNTLHIDHAVTGVGDTPNPVRPEYRVRPDIAYTYTTLLRPLTAAEAATQRFR</sequence>
<feature type="domain" description="Beta galactosidase small chain/" evidence="11">
    <location>
        <begin position="981"/>
        <end position="1253"/>
    </location>
</feature>
<feature type="domain" description="LamG-like jellyroll fold" evidence="10">
    <location>
        <begin position="665"/>
        <end position="799"/>
    </location>
</feature>
<reference evidence="12" key="1">
    <citation type="submission" date="2020-07" db="EMBL/GenBank/DDBJ databases">
        <authorList>
            <person name="Tarantini F.S."/>
            <person name="Hong K.W."/>
            <person name="Chan K.G."/>
        </authorList>
    </citation>
    <scope>NUCLEOTIDE SEQUENCE</scope>
    <source>
        <strain evidence="12">32-07</strain>
    </source>
</reference>
<evidence type="ECO:0000256" key="4">
    <source>
        <dbReference type="ARBA" id="ARBA00022729"/>
    </source>
</evidence>
<dbReference type="InterPro" id="IPR017853">
    <property type="entry name" value="GH"/>
</dbReference>
<proteinExistence type="inferred from homology"/>
<evidence type="ECO:0000256" key="9">
    <source>
        <dbReference type="SAM" id="MobiDB-lite"/>
    </source>
</evidence>
<keyword evidence="5" id="KW-0378">Hydrolase</keyword>
<organism evidence="12 13">
    <name type="scientific">Actinomadura graeca</name>
    <dbReference type="NCBI Taxonomy" id="2750812"/>
    <lineage>
        <taxon>Bacteria</taxon>
        <taxon>Bacillati</taxon>
        <taxon>Actinomycetota</taxon>
        <taxon>Actinomycetes</taxon>
        <taxon>Streptosporangiales</taxon>
        <taxon>Thermomonosporaceae</taxon>
        <taxon>Actinomadura</taxon>
    </lineage>
</organism>
<dbReference type="Pfam" id="PF02837">
    <property type="entry name" value="Glyco_hydro_2_N"/>
    <property type="match status" value="1"/>
</dbReference>
<dbReference type="Pfam" id="PF02929">
    <property type="entry name" value="Bgal_small_N"/>
    <property type="match status" value="1"/>
</dbReference>
<dbReference type="InterPro" id="IPR013320">
    <property type="entry name" value="ConA-like_dom_sf"/>
</dbReference>
<dbReference type="InterPro" id="IPR014718">
    <property type="entry name" value="GH-type_carb-bd"/>
</dbReference>
<accession>A0ABX8QP95</accession>
<dbReference type="Gene3D" id="2.70.98.10">
    <property type="match status" value="1"/>
</dbReference>
<evidence type="ECO:0000256" key="8">
    <source>
        <dbReference type="ARBA" id="ARBA00032230"/>
    </source>
</evidence>
<dbReference type="Gene3D" id="2.60.120.200">
    <property type="match status" value="1"/>
</dbReference>
<dbReference type="PANTHER" id="PTHR46323:SF2">
    <property type="entry name" value="BETA-GALACTOSIDASE"/>
    <property type="match status" value="1"/>
</dbReference>
<dbReference type="Pfam" id="PF16353">
    <property type="entry name" value="LacZ_4"/>
    <property type="match status" value="1"/>
</dbReference>
<evidence type="ECO:0000259" key="11">
    <source>
        <dbReference type="SMART" id="SM01038"/>
    </source>
</evidence>
<comment type="similarity">
    <text evidence="2">Belongs to the glycosyl hydrolase 2 family.</text>
</comment>
<dbReference type="InterPro" id="IPR036156">
    <property type="entry name" value="Beta-gal/glucu_dom_sf"/>
</dbReference>